<evidence type="ECO:0000259" key="2">
    <source>
        <dbReference type="Pfam" id="PF07261"/>
    </source>
</evidence>
<accession>A0A0H4QHT9</accession>
<evidence type="ECO:0000256" key="1">
    <source>
        <dbReference type="ARBA" id="ARBA00093462"/>
    </source>
</evidence>
<dbReference type="PANTHER" id="PTHR37293:SF6">
    <property type="entry name" value="DNA REPLICATION PROTEIN DNAD"/>
    <property type="match status" value="1"/>
</dbReference>
<dbReference type="OrthoDB" id="9770238at2"/>
<dbReference type="Pfam" id="PF21984">
    <property type="entry name" value="DnaD_N"/>
    <property type="match status" value="1"/>
</dbReference>
<proteinExistence type="inferred from homology"/>
<organism evidence="4 5">
    <name type="scientific">Companilactobacillus ginsenosidimutans</name>
    <dbReference type="NCBI Taxonomy" id="1007676"/>
    <lineage>
        <taxon>Bacteria</taxon>
        <taxon>Bacillati</taxon>
        <taxon>Bacillota</taxon>
        <taxon>Bacilli</taxon>
        <taxon>Lactobacillales</taxon>
        <taxon>Lactobacillaceae</taxon>
        <taxon>Companilactobacillus</taxon>
    </lineage>
</organism>
<evidence type="ECO:0000259" key="3">
    <source>
        <dbReference type="Pfam" id="PF21984"/>
    </source>
</evidence>
<dbReference type="InterPro" id="IPR053162">
    <property type="entry name" value="DnaD"/>
</dbReference>
<keyword evidence="5" id="KW-1185">Reference proteome</keyword>
<dbReference type="EMBL" id="CP012034">
    <property type="protein sequence ID" value="AKP66586.1"/>
    <property type="molecule type" value="Genomic_DNA"/>
</dbReference>
<evidence type="ECO:0000313" key="5">
    <source>
        <dbReference type="Proteomes" id="UP000036106"/>
    </source>
</evidence>
<sequence>MEDKFFNRFLNSGSTNISNLIVQNYRKLGMTEKDLVIYLNLQMFAQQGNQFPPVVNIANNTGFEENDIFNGIQTLIKLGIIELKTIVENHQQRDIYSLTPIFNRLNALFIQENDSNAEKKLMSDTEQLFKKIEVEFGRPISPIEQEQVHQWIDDDHYGIKLIDLALREAVLNQAYSLKYMDRILISWEKSNIKTPEQLQERRKKLGY</sequence>
<dbReference type="Gene3D" id="1.10.10.10">
    <property type="entry name" value="Winged helix-like DNA-binding domain superfamily/Winged helix DNA-binding domain"/>
    <property type="match status" value="1"/>
</dbReference>
<gene>
    <name evidence="4" type="ORF">ABM34_02805</name>
</gene>
<name>A0A0H4QHT9_9LACO</name>
<dbReference type="InterPro" id="IPR006343">
    <property type="entry name" value="DnaB/C_C"/>
</dbReference>
<comment type="similarity">
    <text evidence="1">Belongs to the DnaB/DnaD family.</text>
</comment>
<dbReference type="PATRIC" id="fig|1007676.4.peg.581"/>
<evidence type="ECO:0000313" key="4">
    <source>
        <dbReference type="EMBL" id="AKP66586.1"/>
    </source>
</evidence>
<dbReference type="InterPro" id="IPR036388">
    <property type="entry name" value="WH-like_DNA-bd_sf"/>
</dbReference>
<dbReference type="SUPFAM" id="SSF158499">
    <property type="entry name" value="DnaD domain-like"/>
    <property type="match status" value="1"/>
</dbReference>
<dbReference type="Pfam" id="PF07261">
    <property type="entry name" value="DnaB_2"/>
    <property type="match status" value="1"/>
</dbReference>
<dbReference type="Gene3D" id="1.10.10.630">
    <property type="entry name" value="DnaD domain-like"/>
    <property type="match status" value="1"/>
</dbReference>
<dbReference type="AlphaFoldDB" id="A0A0H4QHT9"/>
<dbReference type="NCBIfam" id="TIGR01446">
    <property type="entry name" value="DnaD_dom"/>
    <property type="match status" value="1"/>
</dbReference>
<dbReference type="PANTHER" id="PTHR37293">
    <property type="entry name" value="PHAGE REPLICATION PROTEIN-RELATED"/>
    <property type="match status" value="1"/>
</dbReference>
<dbReference type="Proteomes" id="UP000036106">
    <property type="component" value="Chromosome"/>
</dbReference>
<dbReference type="KEGG" id="lgn:ABM34_02805"/>
<dbReference type="RefSeq" id="WP_048703132.1">
    <property type="nucleotide sequence ID" value="NZ_CP012034.1"/>
</dbReference>
<dbReference type="STRING" id="1007676.ABM34_02805"/>
<dbReference type="InterPro" id="IPR034829">
    <property type="entry name" value="DnaD-like_sf"/>
</dbReference>
<reference evidence="5" key="1">
    <citation type="submission" date="2015-07" db="EMBL/GenBank/DDBJ databases">
        <title>Lactobacillus ginsenosidimutans/EMML 3141/ whole genome sequencing.</title>
        <authorList>
            <person name="Kim M.K."/>
            <person name="Im W.-T."/>
            <person name="Srinivasan S."/>
            <person name="Lee J.-J."/>
        </authorList>
    </citation>
    <scope>NUCLEOTIDE SEQUENCE [LARGE SCALE GENOMIC DNA]</scope>
    <source>
        <strain evidence="5">EMML 3041</strain>
    </source>
</reference>
<dbReference type="InterPro" id="IPR053843">
    <property type="entry name" value="DnaD_N"/>
</dbReference>
<protein>
    <submittedName>
        <fullName evidence="4">DNA replication protein DnaD</fullName>
    </submittedName>
</protein>
<feature type="domain" description="DnaB/C C-terminal" evidence="2">
    <location>
        <begin position="129"/>
        <end position="201"/>
    </location>
</feature>
<feature type="domain" description="DnaD N-terminal" evidence="3">
    <location>
        <begin position="17"/>
        <end position="113"/>
    </location>
</feature>